<dbReference type="Gene3D" id="3.30.450.80">
    <property type="entry name" value="Transcription factor LuxR-like, autoinducer-binding domain"/>
    <property type="match status" value="1"/>
</dbReference>
<dbReference type="SUPFAM" id="SSF46894">
    <property type="entry name" value="C-terminal effector domain of the bipartite response regulators"/>
    <property type="match status" value="1"/>
</dbReference>
<dbReference type="PRINTS" id="PR00038">
    <property type="entry name" value="HTHLUXR"/>
</dbReference>
<dbReference type="Gene3D" id="1.10.10.10">
    <property type="entry name" value="Winged helix-like DNA-binding domain superfamily/Winged helix DNA-binding domain"/>
    <property type="match status" value="1"/>
</dbReference>
<dbReference type="InterPro" id="IPR000792">
    <property type="entry name" value="Tscrpt_reg_LuxR_C"/>
</dbReference>
<dbReference type="Pfam" id="PF03472">
    <property type="entry name" value="Autoind_bind"/>
    <property type="match status" value="1"/>
</dbReference>
<dbReference type="PROSITE" id="PS50043">
    <property type="entry name" value="HTH_LUXR_2"/>
    <property type="match status" value="1"/>
</dbReference>
<reference evidence="5" key="1">
    <citation type="submission" date="2022-11" db="EMBL/GenBank/DDBJ databases">
        <title>Hoeflea poritis sp. nov., isolated from scleractinian coral Porites lutea.</title>
        <authorList>
            <person name="Zhang G."/>
            <person name="Wei Q."/>
            <person name="Cai L."/>
        </authorList>
    </citation>
    <scope>NUCLEOTIDE SEQUENCE</scope>
    <source>
        <strain evidence="5">E7-10</strain>
    </source>
</reference>
<evidence type="ECO:0000256" key="3">
    <source>
        <dbReference type="ARBA" id="ARBA00023163"/>
    </source>
</evidence>
<dbReference type="Proteomes" id="UP001148313">
    <property type="component" value="Unassembled WGS sequence"/>
</dbReference>
<sequence length="235" mass="26226">MLTDDIHADVSALNTSFDVFKFLRKTTEGFGLRYFSVLALPGDASGSFTSHSIINNWPPDMIKTYDRLDVINLSSVASAIRRQVTPVVWHIDDVLTDDISEALAAAMKAFREKGFVRGVNFPVHDFRSLRGSVGFAGDRPPLENRELLELSMISIHIFDRLSRLTHHGEDEASPLSDRELECLRWTAAGKTSSEISTILSLSEHTVNHYLISATKKLDAVNRTQAVAKSIRKGWI</sequence>
<accession>A0ABT4VRF2</accession>
<evidence type="ECO:0000256" key="1">
    <source>
        <dbReference type="ARBA" id="ARBA00023015"/>
    </source>
</evidence>
<dbReference type="PROSITE" id="PS00622">
    <property type="entry name" value="HTH_LUXR_1"/>
    <property type="match status" value="1"/>
</dbReference>
<dbReference type="InterPro" id="IPR005143">
    <property type="entry name" value="TF_LuxR_autoind-bd_dom"/>
</dbReference>
<dbReference type="RefSeq" id="WP_271091098.1">
    <property type="nucleotide sequence ID" value="NZ_JAPJZH010000012.1"/>
</dbReference>
<evidence type="ECO:0000256" key="2">
    <source>
        <dbReference type="ARBA" id="ARBA00023125"/>
    </source>
</evidence>
<feature type="domain" description="HTH luxR-type" evidence="4">
    <location>
        <begin position="168"/>
        <end position="233"/>
    </location>
</feature>
<proteinExistence type="predicted"/>
<dbReference type="InterPro" id="IPR036388">
    <property type="entry name" value="WH-like_DNA-bd_sf"/>
</dbReference>
<evidence type="ECO:0000313" key="5">
    <source>
        <dbReference type="EMBL" id="MDA4847279.1"/>
    </source>
</evidence>
<name>A0ABT4VRF2_9HYPH</name>
<dbReference type="PANTHER" id="PTHR44688">
    <property type="entry name" value="DNA-BINDING TRANSCRIPTIONAL ACTIVATOR DEVR_DOSR"/>
    <property type="match status" value="1"/>
</dbReference>
<keyword evidence="1" id="KW-0805">Transcription regulation</keyword>
<keyword evidence="6" id="KW-1185">Reference proteome</keyword>
<organism evidence="5 6">
    <name type="scientific">Hoeflea poritis</name>
    <dbReference type="NCBI Taxonomy" id="2993659"/>
    <lineage>
        <taxon>Bacteria</taxon>
        <taxon>Pseudomonadati</taxon>
        <taxon>Pseudomonadota</taxon>
        <taxon>Alphaproteobacteria</taxon>
        <taxon>Hyphomicrobiales</taxon>
        <taxon>Rhizobiaceae</taxon>
        <taxon>Hoeflea</taxon>
    </lineage>
</organism>
<dbReference type="PANTHER" id="PTHR44688:SF16">
    <property type="entry name" value="DNA-BINDING TRANSCRIPTIONAL ACTIVATOR DEVR_DOSR"/>
    <property type="match status" value="1"/>
</dbReference>
<dbReference type="InterPro" id="IPR036693">
    <property type="entry name" value="TF_LuxR_autoind-bd_dom_sf"/>
</dbReference>
<dbReference type="SUPFAM" id="SSF75516">
    <property type="entry name" value="Pheromone-binding domain of LuxR-like quorum-sensing transcription factors"/>
    <property type="match status" value="1"/>
</dbReference>
<dbReference type="EMBL" id="JAPJZH010000012">
    <property type="protein sequence ID" value="MDA4847279.1"/>
    <property type="molecule type" value="Genomic_DNA"/>
</dbReference>
<evidence type="ECO:0000313" key="6">
    <source>
        <dbReference type="Proteomes" id="UP001148313"/>
    </source>
</evidence>
<dbReference type="CDD" id="cd06170">
    <property type="entry name" value="LuxR_C_like"/>
    <property type="match status" value="1"/>
</dbReference>
<dbReference type="Pfam" id="PF00196">
    <property type="entry name" value="GerE"/>
    <property type="match status" value="1"/>
</dbReference>
<dbReference type="InterPro" id="IPR016032">
    <property type="entry name" value="Sig_transdc_resp-reg_C-effctor"/>
</dbReference>
<evidence type="ECO:0000259" key="4">
    <source>
        <dbReference type="PROSITE" id="PS50043"/>
    </source>
</evidence>
<comment type="caution">
    <text evidence="5">The sequence shown here is derived from an EMBL/GenBank/DDBJ whole genome shotgun (WGS) entry which is preliminary data.</text>
</comment>
<protein>
    <submittedName>
        <fullName evidence="5">LuxR family transcriptional regulator</fullName>
    </submittedName>
</protein>
<keyword evidence="2" id="KW-0238">DNA-binding</keyword>
<dbReference type="SMART" id="SM00421">
    <property type="entry name" value="HTH_LUXR"/>
    <property type="match status" value="1"/>
</dbReference>
<keyword evidence="3" id="KW-0804">Transcription</keyword>
<gene>
    <name evidence="5" type="ORF">OOZ53_18105</name>
</gene>